<feature type="region of interest" description="Disordered" evidence="3">
    <location>
        <begin position="2110"/>
        <end position="2186"/>
    </location>
</feature>
<dbReference type="Pfam" id="PF08580">
    <property type="entry name" value="KAR9"/>
    <property type="match status" value="1"/>
</dbReference>
<feature type="compositionally biased region" description="Basic residues" evidence="3">
    <location>
        <begin position="1558"/>
        <end position="1571"/>
    </location>
</feature>
<feature type="region of interest" description="Disordered" evidence="3">
    <location>
        <begin position="697"/>
        <end position="909"/>
    </location>
</feature>
<feature type="region of interest" description="Disordered" evidence="3">
    <location>
        <begin position="968"/>
        <end position="1070"/>
    </location>
</feature>
<feature type="compositionally biased region" description="Basic and acidic residues" evidence="3">
    <location>
        <begin position="2409"/>
        <end position="2419"/>
    </location>
</feature>
<feature type="compositionally biased region" description="Acidic residues" evidence="3">
    <location>
        <begin position="721"/>
        <end position="734"/>
    </location>
</feature>
<keyword evidence="2" id="KW-0175">Coiled coil</keyword>
<feature type="compositionally biased region" description="Basic and acidic residues" evidence="3">
    <location>
        <begin position="1452"/>
        <end position="1469"/>
    </location>
</feature>
<feature type="compositionally biased region" description="Basic and acidic residues" evidence="3">
    <location>
        <begin position="3347"/>
        <end position="3416"/>
    </location>
</feature>
<feature type="compositionally biased region" description="Basic and acidic residues" evidence="3">
    <location>
        <begin position="79"/>
        <end position="100"/>
    </location>
</feature>
<feature type="compositionally biased region" description="Polar residues" evidence="3">
    <location>
        <begin position="1329"/>
        <end position="1345"/>
    </location>
</feature>
<feature type="region of interest" description="Disordered" evidence="3">
    <location>
        <begin position="5252"/>
        <end position="5293"/>
    </location>
</feature>
<feature type="compositionally biased region" description="Basic and acidic residues" evidence="3">
    <location>
        <begin position="3524"/>
        <end position="3542"/>
    </location>
</feature>
<dbReference type="Proteomes" id="UP000327013">
    <property type="component" value="Unassembled WGS sequence"/>
</dbReference>
<feature type="compositionally biased region" description="Basic and acidic residues" evidence="3">
    <location>
        <begin position="1023"/>
        <end position="1034"/>
    </location>
</feature>
<evidence type="ECO:0000256" key="1">
    <source>
        <dbReference type="ARBA" id="ARBA00022553"/>
    </source>
</evidence>
<feature type="compositionally biased region" description="Basic and acidic residues" evidence="3">
    <location>
        <begin position="1842"/>
        <end position="1851"/>
    </location>
</feature>
<feature type="compositionally biased region" description="Low complexity" evidence="3">
    <location>
        <begin position="3597"/>
        <end position="3606"/>
    </location>
</feature>
<feature type="compositionally biased region" description="Low complexity" evidence="3">
    <location>
        <begin position="1188"/>
        <end position="1203"/>
    </location>
</feature>
<feature type="region of interest" description="Disordered" evidence="3">
    <location>
        <begin position="4367"/>
        <end position="4413"/>
    </location>
</feature>
<feature type="region of interest" description="Disordered" evidence="3">
    <location>
        <begin position="2461"/>
        <end position="2829"/>
    </location>
</feature>
<feature type="compositionally biased region" description="Basic and acidic residues" evidence="3">
    <location>
        <begin position="1766"/>
        <end position="1799"/>
    </location>
</feature>
<feature type="compositionally biased region" description="Low complexity" evidence="3">
    <location>
        <begin position="5997"/>
        <end position="6009"/>
    </location>
</feature>
<feature type="region of interest" description="Disordered" evidence="3">
    <location>
        <begin position="921"/>
        <end position="945"/>
    </location>
</feature>
<feature type="region of interest" description="Disordered" evidence="3">
    <location>
        <begin position="1138"/>
        <end position="1216"/>
    </location>
</feature>
<feature type="compositionally biased region" description="Basic and acidic residues" evidence="3">
    <location>
        <begin position="3072"/>
        <end position="3092"/>
    </location>
</feature>
<sequence>MWTRPSSKRDSASSSTSHKRKTESSSRSSRSHRDRSPSRRSSRAGDDDRDDDVRATASSAISAPRTEYFDSSTNWPSKRRYETPEDSLKTRKKDRDESITKRKGSSRSSQGEDRRREEDSPPERRKPSSSSKDKGKTRSFDVGSDDGGDYKTSTNRRSSSARGPELTSAASAVPNQFPGQVPLEFSTSAFESSGYVGAAVDYYGDHGEYLHAVATQPGVRPHTPIVMGTEPHLMAPLTEAAPPVETGAGAAADFYAGAEFTEQSVTSPRPSQKPLRSSKPGRSGSSSALAGVAALATGAALTSQATHSSRPSSSKASTSARPSSSRPSSSKPSKYSSNGSNAEMYVLGAAGATGLTAAELRHRQHHQLLAQQRMNHAGIPSYATVSNRRQKGTLDKFVDWWNDYEDVRKMEEYSEYIGVCRYCFDPTQTVWDAPRTHRPSRRTSREFLNRKRVDKDSRYHTIEDESRQKRNSSLGLTAATATGVVGYTAFQMSQAEREEQDYDDYRAGADRRRESRGERSSRRTSDARFERRDSRRVSELSDEKQRRKRSSSHSKETAAGTLGSIAAGAAISSSGRKKNIGESSSWSSGSSSGSDTQPSGFFAKLFSPNSRKEKKSRRRRSTGLYGLSNVSVDTGLAYGGGASTLSLASKPSKRLARRRSSEIDPTKTLLALGGATAALAAAQAGSTGHKSRREIYATREPRHGIPPPPQRLHNYKRKEEEEGWESASEEDAESVDSGLAFGHTIVPSSSSDSLSSAVSGTEKWGWRWGSNKSHKLSRRRSRERTSESTKYGLNTATGATVPDRFASDDTYLAQPQKSASRRISSAPMQTIDPVPVSDIPNPAHFDPRQQKGAQAILTSPPRDLPIQHPKPVSPPKFLPYDPSGGSKLAKFGDSGSRMHRRSDSESPDFQIAPSHAISRVFTEPITSSQRNVNDADLPRRRRSNGTTDVIGAIGASVVGTAATGALFTSRRGSNKPTAETRESKNLRQDLSDNSEVERLERERRREKRRQDRASQPPAIPNAESRDSDMVHKNVETSPPAPMPSVLYDKSEATVTPSESASHVQTRHQYSVDNYEVTPETAASKATKPVFDDDVFDPAFFKKRNRAASEPTHVGDASNVFNDFTARYTEKPVSQAEFFAPTDLLNQPSPVSTREADFDMSQQRVRSNSQSSPRSAVPRLNIIAPTPPGSVSGKSSVRSASPSPLQQSTSADDEHKDDFIASRVRWGDSEINVYQVESPESFREQEYFPDTEPSVQRNAGTTNEYELTHGKNNLQDFESESTHHFEDSASGKEAEEKRTSSALSDEPQLPLSQSDLVSVFDYQVDEAADQDTSARSIEGNEWNSVAKNSKRDKKSKRKALEHKVEADRVQGAESSKKLSDYDQAREGHDQASGSTMGTFAMVGAAVAAGALVQARKDGIAQSSKSEETASPLRAMPGSFDFDEDSMDQGSFKEVQEFNEIQRDSQEREIESLEATPDEWETHSRTKKSKKSKRKSSVEEPPAVETPFEMDSNEWESTSSKKKTKKDKHRSELQDSTKSEAAQGPSPSPAENDWEVPISSKKKKKDKKSKRATKSVENLDEALPTPPEAAFQDVESQVRENEENGKGVSADGKRVTHFADLVSSISGNQEKLPGDSVQQDRTKQDHASSEPILPVQFADIVSSVSAPPASYGSGQKYHEFSTQKRYGQQTSSKPLPMASSDPEDDFGTNRRKTRKDRSSIEELDLAQVDDYAFHAPSLERRSTDGFDLDDRKAKKERKKEKKGILSFLDRKLPEAGRDTRSSKILENVARDDVSMVSESDRRVKRHSMGDFDDAVSSLVSKRGSRISRHRDDSPLRSQSSSGRRHSEDNEIGTKSRTKAQPRSAPRIDTGGVTIDPRLERTALITPLTPELVPLPASNPSSPISKDQFDQDVQSPMLPRSPSSTAIPLRFRRPPVSPIIFREAIQDSTSAPESPMTPTTSNMRRRASRPPSAEFKTNHEFRPLYLLESTRKIPEPEDNLPSLPSSRTTSRSSSVQGGSDDNFESARESPETFSASGGIAADMDIANVADDRLPDVLDSGQTTPRAGTSPRSLDHVDALDSVLNTSNSLQSATGALIAGGLVTAAHASLELHTDGTRSKLKKDESGSEGNSQDTSDPDKHTDVNADIESSEDFQATKSAFELDDLPSTKTETEEKQRQRSIGVIPEPGDDMASLVANIMNTTRTSAHSASPGETSRNSGHVDLGPQHPRLDALQIREESKELHINQEVEAKRAVESASRESFEQESAPSKDGTKSENTEDGTPLQQDPLSPSSIPEVFDPFQYMVIEDPDKGVESGNSNVTTTQSVINIPEGSRQTTTTLPSDDEPELEPSSDRRDEMVAVQREKGGPNKRTTESQLSKRGSKKESKKSSQRTSSEGTWLSSLFGSKKSKKDGKGVLADESKSLGAEQESGSEDNFWKVDDTDDTVPTAQSNVTFPLAADLVQSSQSHAISGSAEEKTEQEETRELASLPQTLAVTNASASEQDEWSIPLSAKSRKKAKKDRKSQKERTPSKVDVPRSQSSVSDTDTTKMNNTAGVKLQPQELELRNPESEDEWSTSLPKGKTKSKQDKKRTSSSSIIPNKNELVLMPSAEYAAVSKLTPEVSESIPADSEQQTDPARLDVEAEWSSVSVKTKKKAKKDKERSSVITPKAIESDHSAVLDSKHDSDKSSKSIAIEDDRVSSNLQEESNGLVVLSDKQPVKANDGPPGLSPSEDEITEREANMATDETGMDSNASTHVRQTFDVSSDFDRGEGTVSTSPQHVQKQYRSHIDMEIRNEVSDQLDLSSTSREEEREEESYQHAQAAGVNEPSTPEWITEANQDTEEVKATAAEQATTIDEPNSIAATEAKTLEQQEIKVYRAESGEGAKLRSDLSIGAAVQTTTASTLTLEQEELQESDHSRELVIAEDVQSPSITKGKSVGEGAKEVESMASDFEWSKKSKKQKRKKMADWTDGHTLQDEDNESGNKSLFADSVLAAMGAAGTVTNAENLRNDEADLLDSTTDPPGKQSKKDKKKAKVQKKQRSVDAVTVSAKPSNVIAEARNDGQDDDALTLSSHGTDRTGNEHENRIVDNGEPKKGLEFDDIVLAAMDDAGFNSKSVSVKTSQERIEEEKGVMDFGPASQTHSPLQKGRDSVPSPSSLWRLSRSPTYSPRQSPKPSRDPSDHQQEVSSAESKTKAHEDSPSSDLTTVGKVWGESEDPKRVDIHTRGGSADIETTTIPSRSTEEPSWSFAGLDHGMPNVTQHSTQDNDLQVCPGTEGVPLDSIRDSIHENDCYDPLIPDTPKVLATYATNESPAESLTTTKNRSSGLFKSPPSVRGSADVSTSLNDSSTTEEQRETPSLEDDQRQSRDFRLESKDLDTIAENEREHSPSHEHARSFSELTRSDHSVKVPERLRHLQDAKGLRAVQDVAEDEASTREALEAESLLDPISPTLDRAAARNVRQTNRMSSSTPSGTSSPGAELANNGRTYARAPGRDSGSPAEISRSKSALSNRSMTPGMIDMTDGSPSLRRVERSVGSDLRGASKRDAALAAFSNDKTEGTRGVPPASSKPPTPSYQPLKGAGKDRRQDMSEPGSNLEGWGAPSLSSPRSSPSRPPSIRKRQSTHILDLERQLDQLASENRALQETRARRLSGENFFPPSPRHEEAVKARDLEIQEKDLEIHSIKTSLETLQTEVTRLTRHNTELQNTQNDERYASLEAQHQDVHAKWQTSSRDLETLQQKHDNLSRSMETVVRGEIDDALEEKDNEIRGLRIELDQATDKIHALQQQLALTRKGEDYLNVRDEDYFDSACQQLCQHVQQWVLRYSKFSDTRACRMSHQVKDEKIETRLDNAILDGSDVDNYLSDRVRRRDVFMSVVMTMIWEFVFTRYLFGMDRDQRQKLKALEKTLTDVGPTRAVAQWRATTLTLLSRRDVFVEQRAQDTEAVVQEIYGTLSRLLPPPTHLAEQIQDSLRNVMRLAVNLSIEMRTQRAEYIMLPPLQPEYDTNGELARKVFFNASLMNERSGETSSNEELENQQAVVRLVLFPLVVKKGNDMGESDEEVVVCPAQVLIARSGKDKKVVRVMSGPTNASMYSIVPPGALDPENVRVCSGALHLRRVAPPLHKKDLARLTKGCTGTARSRFATRMLDTDQRHSLRGNTQPELSRKLYKLIKEESHAIGAYEEAGRERAAIASQLSEWGEETGDDAISDISDKLGVLLSEIAEQEDSYAQNLEESRVVLKAIRNTEKSVQPSRDHKAKIADDIAKLKYKEPTSTKIPELEQELVRSEAQSLVAEAQLTNITRQKFKESYDLHFAATIERAEKQIILAKHARRILSMLDDTPIIPGDTHQTYEKTEDARQVLNDAEDDLKAWQPSIEPIPSNAGNLSANAMPSSSTAGSLGATASVAETAPTEASYSSNTDAEARELTAAYVRTGLSLEEVNHCCGPPYCQARGFDRRGKGRPARTMGSDDAITTPNTTSVLPASHLLNNPPALCSCVRLEEMMTALHPERPPLAPEDYQLRSRSPSPDHEPSAALSPCPQLDRSFSTASSITSSSGISTYGDGVPKRRGYVRPQATIFAESARNRDSVMSLGSIAHLQYYFARTGLLDGKGAQLAKDEQLKKAREEVKTNGHSRAYSTWNVLEQQSHVDDDDPFESDGNTAYPASRVSSGVLSAGLHGGSPSASPNILHVDPTLEDPHALTLPPTVSTYKHKSTYVPPPPDLRVLRRELRDALEDSHKLLRELEADALERPPIENSPVKGTTPNQDVPAADHWHEIQGLQVLDLVTLAIRAAKNYYTSHEQPTRLYAIKPERQIRADLYSCLEVLKKLAARNFAGGVRRVERQHIKHWVDSIDELVSRDEKTENEEYERRQSWRWMDDGWEGREREREYLFLKSFEDPEAPIPQWTGPPVGEDGRQPGAFYLALQDGLKLVRLHNEMLKQSRKQFEEIKTFHTDTLKPYRCSENLRFWIKAAQLRWDVYLDVDVAGVVHGSSMAAWESFDRAVLLWCQTVRTELSKEWHEQREAMKMERPKMQIDDATTAESAAESAAACIGSDIRQQTKDTGGGFQGPGSPALVSSDWRLSSLLAPQACVHMNKSGQHSARPHGYIESTPGASSPLSRAVDATQPPLCFASLHNLLPSTATQSPNTLRDFYKSCRALSELVRPPSSDTNISFGAPLVHACCAAMPPNLHHLKSLIVDSPRHGKDKIGRVPAGQDSAPPLVSNDEAPKYSASTPSAEQHPKHRMPGRSIVALTNKNIPSTWQGSLDAEQPPPVPPKDDFYPSPATTSGHQTPVAPGGSVYRPGHLARTLSVTSVNSLSRLSFSSQINQLVSIQLPDSSSLSNSISAISTAPKVAHILDDAAAQIQVWISKATDVLEGLDAGDDAEWAAAAGRDGVGEVDAAIGRFESLIQVYIAAVEDLQTRRDVSLVPDDDQRLVVDQLDRIASDWRGIKAKLHGIKRQVELAMEWEGLRDAVFQDIGSEVEALSRQIFEMEERRHTSNLAGVPADSIAGVDIAELETIVEEAPSDPRRLLKPTSRANPTSSPTLSPAAQDDTNLLGLFARMQPLRASLDFLPMRIAGFQKRAKGIFPTACNELDSVRGSMEEHFARLESDAESLRRELGEDRWVLVFRNAGRQAQKMIDSVGRSIAKLDESLDSNTTLRHAPNTVKKVENYEAKKTHYCPAIERVLAIVERGIKDRLTVNGEILRLQHDLQSRWQTIKIDIRNMDSTLDSYDHFKTQQLRDSISSIMSSDPSFFSSVLDTPGDSSSASSIHTPDRRLSDAGSRHEALTPYANGKPRQPSSSSTSSRAPLQQLSTDRRYASSPLTLPSHSRLPQPRKTPLSRPSRGDLSVQNTRRASLSPGYMGPSTRSVSTVGASARSSPIVPSPTNRPRWTGGYTPPVTFPYDHPNPGRPAARAESSRRPSSSLANTPQVVRTGQARSSAMATPSPVISRQAPGTPVSISQSSGTSASHKLRSFRSSLMGTSGLADEEPASPSPSHNSFTGSVLSSSRSASALGKRRSMIPMPAADLSCSPTGSSFIYPRPESRQLAASGR</sequence>
<feature type="region of interest" description="Disordered" evidence="3">
    <location>
        <begin position="4448"/>
        <end position="4468"/>
    </location>
</feature>
<feature type="region of interest" description="Disordered" evidence="3">
    <location>
        <begin position="5088"/>
        <end position="5113"/>
    </location>
</feature>
<feature type="region of interest" description="Disordered" evidence="3">
    <location>
        <begin position="2200"/>
        <end position="2449"/>
    </location>
</feature>
<feature type="compositionally biased region" description="Basic and acidic residues" evidence="3">
    <location>
        <begin position="1738"/>
        <end position="1751"/>
    </location>
</feature>
<feature type="compositionally biased region" description="Polar residues" evidence="3">
    <location>
        <begin position="151"/>
        <end position="161"/>
    </location>
</feature>
<feature type="compositionally biased region" description="Polar residues" evidence="3">
    <location>
        <begin position="5529"/>
        <end position="5543"/>
    </location>
</feature>
<feature type="region of interest" description="Disordered" evidence="3">
    <location>
        <begin position="5518"/>
        <end position="5543"/>
    </location>
</feature>
<feature type="compositionally biased region" description="Basic residues" evidence="3">
    <location>
        <begin position="1347"/>
        <end position="1359"/>
    </location>
</feature>
<feature type="compositionally biased region" description="Polar residues" evidence="3">
    <location>
        <begin position="4374"/>
        <end position="4384"/>
    </location>
</feature>
<dbReference type="Gene3D" id="1.20.1270.60">
    <property type="entry name" value="Arfaptin homology (AH) domain/BAR domain"/>
    <property type="match status" value="1"/>
</dbReference>
<feature type="compositionally biased region" description="Polar residues" evidence="3">
    <location>
        <begin position="1681"/>
        <end position="1691"/>
    </location>
</feature>
<gene>
    <name evidence="4" type="ORF">FH972_023140</name>
</gene>
<feature type="compositionally biased region" description="Low complexity" evidence="3">
    <location>
        <begin position="583"/>
        <end position="594"/>
    </location>
</feature>
<feature type="compositionally biased region" description="Low complexity" evidence="3">
    <location>
        <begin position="5905"/>
        <end position="5921"/>
    </location>
</feature>
<feature type="compositionally biased region" description="Low complexity" evidence="3">
    <location>
        <begin position="3462"/>
        <end position="3473"/>
    </location>
</feature>
<feature type="compositionally biased region" description="Basic and acidic residues" evidence="3">
    <location>
        <begin position="1360"/>
        <end position="1388"/>
    </location>
</feature>
<feature type="compositionally biased region" description="Low complexity" evidence="3">
    <location>
        <begin position="4537"/>
        <end position="4552"/>
    </location>
</feature>
<feature type="compositionally biased region" description="Basic and acidic residues" evidence="3">
    <location>
        <begin position="1527"/>
        <end position="1536"/>
    </location>
</feature>
<feature type="compositionally biased region" description="Polar residues" evidence="3">
    <location>
        <begin position="1052"/>
        <end position="1070"/>
    </location>
</feature>
<reference evidence="4 5" key="1">
    <citation type="submission" date="2019-06" db="EMBL/GenBank/DDBJ databases">
        <title>A chromosomal-level reference genome of Carpinus fangiana (Coryloideae, Betulaceae).</title>
        <authorList>
            <person name="Yang X."/>
            <person name="Wang Z."/>
            <person name="Zhang L."/>
            <person name="Hao G."/>
            <person name="Liu J."/>
            <person name="Yang Y."/>
        </authorList>
    </citation>
    <scope>NUCLEOTIDE SEQUENCE [LARGE SCALE GENOMIC DNA]</scope>
    <source>
        <strain evidence="4">Cfa_2016G</strain>
        <tissue evidence="4">Leaf</tissue>
    </source>
</reference>
<feature type="compositionally biased region" description="Basic residues" evidence="3">
    <location>
        <begin position="2510"/>
        <end position="2520"/>
    </location>
</feature>
<feature type="compositionally biased region" description="Basic and acidic residues" evidence="3">
    <location>
        <begin position="2471"/>
        <end position="2482"/>
    </location>
</feature>
<feature type="compositionally biased region" description="Polar residues" evidence="3">
    <location>
        <begin position="5757"/>
        <end position="5766"/>
    </location>
</feature>
<feature type="region of interest" description="Disordered" evidence="3">
    <location>
        <begin position="5196"/>
        <end position="5237"/>
    </location>
</feature>
<feature type="region of interest" description="Disordered" evidence="3">
    <location>
        <begin position="3001"/>
        <end position="3092"/>
    </location>
</feature>
<feature type="compositionally biased region" description="Basic and acidic residues" evidence="3">
    <location>
        <begin position="3212"/>
        <end position="3221"/>
    </location>
</feature>
<dbReference type="PANTHER" id="PTHR40641:SF2">
    <property type="entry name" value="INVOLUCRIN REPEAT PROTEIN"/>
    <property type="match status" value="1"/>
</dbReference>
<feature type="compositionally biased region" description="Low complexity" evidence="3">
    <location>
        <begin position="557"/>
        <end position="574"/>
    </location>
</feature>
<feature type="compositionally biased region" description="Low complexity" evidence="3">
    <location>
        <begin position="1160"/>
        <end position="1174"/>
    </location>
</feature>
<feature type="compositionally biased region" description="Basic and acidic residues" evidence="3">
    <location>
        <begin position="1636"/>
        <end position="1646"/>
    </location>
</feature>
<feature type="compositionally biased region" description="Polar residues" evidence="3">
    <location>
        <begin position="2534"/>
        <end position="2551"/>
    </location>
</feature>
<feature type="compositionally biased region" description="Basic and acidic residues" evidence="3">
    <location>
        <begin position="2225"/>
        <end position="2259"/>
    </location>
</feature>
<feature type="compositionally biased region" description="Polar residues" evidence="3">
    <location>
        <begin position="2280"/>
        <end position="2290"/>
    </location>
</feature>
<feature type="compositionally biased region" description="Polar residues" evidence="3">
    <location>
        <begin position="2770"/>
        <end position="2781"/>
    </location>
</feature>
<feature type="compositionally biased region" description="Basic and acidic residues" evidence="3">
    <location>
        <begin position="2521"/>
        <end position="2532"/>
    </location>
</feature>
<feature type="compositionally biased region" description="Basic and acidic residues" evidence="3">
    <location>
        <begin position="2348"/>
        <end position="2370"/>
    </location>
</feature>
<dbReference type="InterPro" id="IPR028245">
    <property type="entry name" value="PIL1/LSP1"/>
</dbReference>
<feature type="region of interest" description="Disordered" evidence="3">
    <location>
        <begin position="1"/>
        <end position="174"/>
    </location>
</feature>
<feature type="compositionally biased region" description="Basic residues" evidence="3">
    <location>
        <begin position="1483"/>
        <end position="1493"/>
    </location>
</feature>
<feature type="compositionally biased region" description="Polar residues" evidence="3">
    <location>
        <begin position="4404"/>
        <end position="4413"/>
    </location>
</feature>
<feature type="compositionally biased region" description="Basic and acidic residues" evidence="3">
    <location>
        <begin position="3119"/>
        <end position="3129"/>
    </location>
</feature>
<comment type="caution">
    <text evidence="4">The sequence shown here is derived from an EMBL/GenBank/DDBJ whole genome shotgun (WGS) entry which is preliminary data.</text>
</comment>
<feature type="compositionally biased region" description="Polar residues" evidence="3">
    <location>
        <begin position="2056"/>
        <end position="2068"/>
    </location>
</feature>
<feature type="compositionally biased region" description="Basic and acidic residues" evidence="3">
    <location>
        <begin position="5767"/>
        <end position="5781"/>
    </location>
</feature>
<feature type="compositionally biased region" description="Basic and acidic residues" evidence="3">
    <location>
        <begin position="3278"/>
        <end position="3287"/>
    </location>
</feature>
<feature type="region of interest" description="Disordered" evidence="3">
    <location>
        <begin position="261"/>
        <end position="289"/>
    </location>
</feature>
<feature type="compositionally biased region" description="Low complexity" evidence="3">
    <location>
        <begin position="4385"/>
        <end position="4399"/>
    </location>
</feature>
<feature type="compositionally biased region" description="Polar residues" evidence="3">
    <location>
        <begin position="813"/>
        <end position="828"/>
    </location>
</feature>
<feature type="compositionally biased region" description="Polar residues" evidence="3">
    <location>
        <begin position="2200"/>
        <end position="2215"/>
    </location>
</feature>
<dbReference type="Pfam" id="PF13805">
    <property type="entry name" value="Pil1"/>
    <property type="match status" value="1"/>
</dbReference>
<feature type="region of interest" description="Disordered" evidence="3">
    <location>
        <begin position="1229"/>
        <end position="1313"/>
    </location>
</feature>
<feature type="compositionally biased region" description="Low complexity" evidence="3">
    <location>
        <begin position="301"/>
        <end position="337"/>
    </location>
</feature>
<feature type="compositionally biased region" description="Polar residues" evidence="3">
    <location>
        <begin position="2486"/>
        <end position="2498"/>
    </location>
</feature>
<feature type="compositionally biased region" description="Low complexity" evidence="3">
    <location>
        <begin position="277"/>
        <end position="289"/>
    </location>
</feature>
<dbReference type="OrthoDB" id="2534759at2759"/>
<feature type="region of interest" description="Disordered" evidence="3">
    <location>
        <begin position="1327"/>
        <end position="1394"/>
    </location>
</feature>
<feature type="compositionally biased region" description="Polar residues" evidence="3">
    <location>
        <begin position="3335"/>
        <end position="3346"/>
    </location>
</feature>
<evidence type="ECO:0000313" key="5">
    <source>
        <dbReference type="Proteomes" id="UP000327013"/>
    </source>
</evidence>
<feature type="compositionally biased region" description="Polar residues" evidence="3">
    <location>
        <begin position="2312"/>
        <end position="2338"/>
    </location>
</feature>
<feature type="compositionally biased region" description="Polar residues" evidence="3">
    <location>
        <begin position="1943"/>
        <end position="1959"/>
    </location>
</feature>
<feature type="compositionally biased region" description="Polar residues" evidence="3">
    <location>
        <begin position="261"/>
        <end position="270"/>
    </location>
</feature>
<keyword evidence="5" id="KW-1185">Reference proteome</keyword>
<feature type="compositionally biased region" description="Polar residues" evidence="3">
    <location>
        <begin position="3303"/>
        <end position="3323"/>
    </location>
</feature>
<dbReference type="InterPro" id="IPR053268">
    <property type="entry name" value="Woronin_anchor"/>
</dbReference>
<feature type="compositionally biased region" description="Polar residues" evidence="3">
    <location>
        <begin position="2746"/>
        <end position="2760"/>
    </location>
</feature>
<feature type="compositionally biased region" description="Low complexity" evidence="3">
    <location>
        <begin position="1997"/>
        <end position="2011"/>
    </location>
</feature>
<keyword evidence="1" id="KW-0597">Phosphoprotein</keyword>
<feature type="region of interest" description="Disordered" evidence="3">
    <location>
        <begin position="301"/>
        <end position="338"/>
    </location>
</feature>
<feature type="compositionally biased region" description="Basic and acidic residues" evidence="3">
    <location>
        <begin position="503"/>
        <end position="545"/>
    </location>
</feature>
<feature type="region of interest" description="Disordered" evidence="3">
    <location>
        <begin position="1940"/>
        <end position="2035"/>
    </location>
</feature>
<dbReference type="EMBL" id="VIBQ01000013">
    <property type="protein sequence ID" value="KAB8346092.1"/>
    <property type="molecule type" value="Genomic_DNA"/>
</dbReference>
<feature type="region of interest" description="Disordered" evidence="3">
    <location>
        <begin position="2919"/>
        <end position="2981"/>
    </location>
</feature>
<evidence type="ECO:0008006" key="6">
    <source>
        <dbReference type="Google" id="ProtNLM"/>
    </source>
</evidence>
<feature type="compositionally biased region" description="Polar residues" evidence="3">
    <location>
        <begin position="5953"/>
        <end position="5976"/>
    </location>
</feature>
<feature type="compositionally biased region" description="Basic and acidic residues" evidence="3">
    <location>
        <begin position="978"/>
        <end position="1012"/>
    </location>
</feature>
<feature type="compositionally biased region" description="Basic and acidic residues" evidence="3">
    <location>
        <begin position="1279"/>
        <end position="1298"/>
    </location>
</feature>
<feature type="compositionally biased region" description="Low complexity" evidence="3">
    <location>
        <begin position="748"/>
        <end position="759"/>
    </location>
</feature>
<feature type="compositionally biased region" description="Basic and acidic residues" evidence="3">
    <location>
        <begin position="2110"/>
        <end position="2122"/>
    </location>
</feature>
<feature type="compositionally biased region" description="Basic and acidic residues" evidence="3">
    <location>
        <begin position="2963"/>
        <end position="2973"/>
    </location>
</feature>
<feature type="compositionally biased region" description="Basic residues" evidence="3">
    <location>
        <begin position="612"/>
        <end position="621"/>
    </location>
</feature>
<feature type="compositionally biased region" description="Basic residues" evidence="3">
    <location>
        <begin position="29"/>
        <end position="42"/>
    </location>
</feature>
<name>A0A5N6KUK9_9ROSI</name>
<dbReference type="InterPro" id="IPR013889">
    <property type="entry name" value="Karyogamy_KAR9"/>
</dbReference>
<feature type="region of interest" description="Disordered" evidence="3">
    <location>
        <begin position="1415"/>
        <end position="1719"/>
    </location>
</feature>
<feature type="region of interest" description="Disordered" evidence="3">
    <location>
        <begin position="5752"/>
        <end position="6047"/>
    </location>
</feature>
<feature type="compositionally biased region" description="Basic residues" evidence="3">
    <location>
        <begin position="3023"/>
        <end position="3037"/>
    </location>
</feature>
<feature type="compositionally biased region" description="Basic and acidic residues" evidence="3">
    <location>
        <begin position="1594"/>
        <end position="1603"/>
    </location>
</feature>
<feature type="compositionally biased region" description="Basic and acidic residues" evidence="3">
    <location>
        <begin position="43"/>
        <end position="54"/>
    </location>
</feature>
<feature type="compositionally biased region" description="Basic and acidic residues" evidence="3">
    <location>
        <begin position="110"/>
        <end position="139"/>
    </location>
</feature>
<dbReference type="InterPro" id="IPR027267">
    <property type="entry name" value="AH/BAR_dom_sf"/>
</dbReference>
<feature type="compositionally biased region" description="Low complexity" evidence="3">
    <location>
        <begin position="2388"/>
        <end position="2403"/>
    </location>
</feature>
<feature type="compositionally biased region" description="Basic and acidic residues" evidence="3">
    <location>
        <begin position="2668"/>
        <end position="2696"/>
    </location>
</feature>
<feature type="compositionally biased region" description="Polar residues" evidence="3">
    <location>
        <begin position="5860"/>
        <end position="5873"/>
    </location>
</feature>
<feature type="region of interest" description="Disordered" evidence="3">
    <location>
        <begin position="3106"/>
        <end position="3618"/>
    </location>
</feature>
<evidence type="ECO:0000313" key="4">
    <source>
        <dbReference type="EMBL" id="KAB8346092.1"/>
    </source>
</evidence>
<dbReference type="FunFam" id="1.20.1270.60:FF:000005">
    <property type="entry name" value="Sphingolipid long chain base-responsive pil1"/>
    <property type="match status" value="1"/>
</dbReference>
<accession>A0A5N6KUK9</accession>
<evidence type="ECO:0000256" key="2">
    <source>
        <dbReference type="SAM" id="Coils"/>
    </source>
</evidence>
<feature type="compositionally biased region" description="Polar residues" evidence="3">
    <location>
        <begin position="1252"/>
        <end position="1275"/>
    </location>
</feature>
<evidence type="ECO:0000256" key="3">
    <source>
        <dbReference type="SAM" id="MobiDB-lite"/>
    </source>
</evidence>
<feature type="compositionally biased region" description="Low complexity" evidence="3">
    <location>
        <begin position="3148"/>
        <end position="3162"/>
    </location>
</feature>
<feature type="compositionally biased region" description="Basic and acidic residues" evidence="3">
    <location>
        <begin position="3172"/>
        <end position="3181"/>
    </location>
</feature>
<feature type="region of interest" description="Disordered" evidence="3">
    <location>
        <begin position="4502"/>
        <end position="4559"/>
    </location>
</feature>
<proteinExistence type="predicted"/>
<feature type="compositionally biased region" description="Basic residues" evidence="3">
    <location>
        <begin position="772"/>
        <end position="782"/>
    </location>
</feature>
<organism evidence="4 5">
    <name type="scientific">Carpinus fangiana</name>
    <dbReference type="NCBI Taxonomy" id="176857"/>
    <lineage>
        <taxon>Eukaryota</taxon>
        <taxon>Viridiplantae</taxon>
        <taxon>Streptophyta</taxon>
        <taxon>Embryophyta</taxon>
        <taxon>Tracheophyta</taxon>
        <taxon>Spermatophyta</taxon>
        <taxon>Magnoliopsida</taxon>
        <taxon>eudicotyledons</taxon>
        <taxon>Gunneridae</taxon>
        <taxon>Pentapetalae</taxon>
        <taxon>rosids</taxon>
        <taxon>fabids</taxon>
        <taxon>Fagales</taxon>
        <taxon>Betulaceae</taxon>
        <taxon>Carpinus</taxon>
    </lineage>
</organism>
<protein>
    <recommendedName>
        <fullName evidence="6">WW domain-containing protein</fullName>
    </recommendedName>
</protein>
<feature type="compositionally biased region" description="Basic and acidic residues" evidence="3">
    <location>
        <begin position="2784"/>
        <end position="2794"/>
    </location>
</feature>
<feature type="region of interest" description="Disordered" evidence="3">
    <location>
        <begin position="1738"/>
        <end position="1876"/>
    </location>
</feature>
<feature type="region of interest" description="Disordered" evidence="3">
    <location>
        <begin position="495"/>
        <end position="622"/>
    </location>
</feature>
<dbReference type="PANTHER" id="PTHR40641">
    <property type="entry name" value="INVOLUCRIN REPEAT PROTEIN (AFU_ORTHOLOGUE AFUA_2G08060)"/>
    <property type="match status" value="1"/>
</dbReference>
<feature type="region of interest" description="Disordered" evidence="3">
    <location>
        <begin position="2051"/>
        <end position="2070"/>
    </location>
</feature>
<feature type="compositionally biased region" description="Polar residues" evidence="3">
    <location>
        <begin position="5922"/>
        <end position="5944"/>
    </location>
</feature>
<feature type="coiled-coil region" evidence="2">
    <location>
        <begin position="3755"/>
        <end position="3789"/>
    </location>
</feature>
<feature type="compositionally biased region" description="Polar residues" evidence="3">
    <location>
        <begin position="3500"/>
        <end position="3509"/>
    </location>
</feature>
<feature type="compositionally biased region" description="Polar residues" evidence="3">
    <location>
        <begin position="3254"/>
        <end position="3264"/>
    </location>
</feature>
<feature type="region of interest" description="Disordered" evidence="3">
    <location>
        <begin position="1888"/>
        <end position="1927"/>
    </location>
</feature>